<feature type="transmembrane region" description="Helical" evidence="6">
    <location>
        <begin position="362"/>
        <end position="383"/>
    </location>
</feature>
<evidence type="ECO:0000256" key="4">
    <source>
        <dbReference type="ARBA" id="ARBA00022989"/>
    </source>
</evidence>
<keyword evidence="4 6" id="KW-1133">Transmembrane helix</keyword>
<comment type="caution">
    <text evidence="8">The sequence shown here is derived from an EMBL/GenBank/DDBJ whole genome shotgun (WGS) entry which is preliminary data.</text>
</comment>
<evidence type="ECO:0000313" key="8">
    <source>
        <dbReference type="EMBL" id="PJZ74918.1"/>
    </source>
</evidence>
<dbReference type="InterPro" id="IPR005495">
    <property type="entry name" value="LptG/LptF_permease"/>
</dbReference>
<feature type="transmembrane region" description="Helical" evidence="6">
    <location>
        <begin position="306"/>
        <end position="326"/>
    </location>
</feature>
<keyword evidence="3 6" id="KW-0812">Transmembrane</keyword>
<sequence>MEFKIPKFSKSSLESFISGTKEEFFPPRILDKYVFSEFFKTFLGTCLMITALIFLTTVNDNLKNISSTKAPKFHVWLYLLYSLPDIITTYSINMSLLFAVSFTIGQFSANKELVAMMSAGVSFHRIVAPIVFFGFSLWFIVFVVTQVLVRPFNKLAREEHKMITAGTGTLSNMVYQFHFKGKEGFYYIYFYDPVKDEINGGFNYVKLTPDQVPDYVVSSLKAKYDPNRDIWKLTKVEETKFNSDLEVESFTTYPEKEYYFPEKPDYFKIPKGSVKEMNLFELAEEKENRLKKGLAYGDVEVERHSLFANPFLAVIVTLVGCVAGYFTKRVAGVASLGVTLIVILVYFVMSSAFVSIGENGVVPAWLAVWVTPGIFMSVLYGIYRRMRI</sequence>
<dbReference type="Proteomes" id="UP000231990">
    <property type="component" value="Unassembled WGS sequence"/>
</dbReference>
<dbReference type="EMBL" id="NPDZ01000001">
    <property type="protein sequence ID" value="PJZ74918.1"/>
    <property type="molecule type" value="Genomic_DNA"/>
</dbReference>
<dbReference type="EMBL" id="NPDY01000001">
    <property type="protein sequence ID" value="PJZ71384.1"/>
    <property type="molecule type" value="Genomic_DNA"/>
</dbReference>
<dbReference type="Pfam" id="PF03739">
    <property type="entry name" value="LptF_LptG"/>
    <property type="match status" value="1"/>
</dbReference>
<feature type="transmembrane region" description="Helical" evidence="6">
    <location>
        <begin position="126"/>
        <end position="149"/>
    </location>
</feature>
<evidence type="ECO:0000256" key="3">
    <source>
        <dbReference type="ARBA" id="ARBA00022692"/>
    </source>
</evidence>
<gene>
    <name evidence="7" type="ORF">CH360_02475</name>
    <name evidence="8" type="ORF">CH373_02475</name>
</gene>
<accession>A0A2M9ZS47</accession>
<dbReference type="OrthoDB" id="306074at2"/>
<proteinExistence type="predicted"/>
<name>A0A2M9ZS47_9LEPT</name>
<keyword evidence="5 6" id="KW-0472">Membrane</keyword>
<feature type="transmembrane region" description="Helical" evidence="6">
    <location>
        <begin position="333"/>
        <end position="356"/>
    </location>
</feature>
<evidence type="ECO:0000313" key="10">
    <source>
        <dbReference type="Proteomes" id="UP000231990"/>
    </source>
</evidence>
<keyword evidence="9" id="KW-1185">Reference proteome</keyword>
<evidence type="ECO:0000313" key="7">
    <source>
        <dbReference type="EMBL" id="PJZ71384.1"/>
    </source>
</evidence>
<evidence type="ECO:0000256" key="6">
    <source>
        <dbReference type="SAM" id="Phobius"/>
    </source>
</evidence>
<evidence type="ECO:0000313" key="9">
    <source>
        <dbReference type="Proteomes" id="UP000231962"/>
    </source>
</evidence>
<protein>
    <submittedName>
        <fullName evidence="8">LPS ABC transporter permease LptG</fullName>
    </submittedName>
</protein>
<evidence type="ECO:0000256" key="1">
    <source>
        <dbReference type="ARBA" id="ARBA00004651"/>
    </source>
</evidence>
<feature type="transmembrane region" description="Helical" evidence="6">
    <location>
        <begin position="38"/>
        <end position="58"/>
    </location>
</feature>
<dbReference type="PANTHER" id="PTHR33529:SF6">
    <property type="entry name" value="YJGP_YJGQ FAMILY PERMEASE"/>
    <property type="match status" value="1"/>
</dbReference>
<comment type="subcellular location">
    <subcellularLocation>
        <location evidence="1">Cell membrane</location>
        <topology evidence="1">Multi-pass membrane protein</topology>
    </subcellularLocation>
</comment>
<dbReference type="AlphaFoldDB" id="A0A2M9ZS47"/>
<dbReference type="Proteomes" id="UP000231962">
    <property type="component" value="Unassembled WGS sequence"/>
</dbReference>
<dbReference type="PANTHER" id="PTHR33529">
    <property type="entry name" value="SLR0882 PROTEIN-RELATED"/>
    <property type="match status" value="1"/>
</dbReference>
<evidence type="ECO:0000256" key="5">
    <source>
        <dbReference type="ARBA" id="ARBA00023136"/>
    </source>
</evidence>
<reference evidence="9 10" key="1">
    <citation type="submission" date="2017-07" db="EMBL/GenBank/DDBJ databases">
        <title>Leptospira spp. isolated from tropical soils.</title>
        <authorList>
            <person name="Thibeaux R."/>
            <person name="Iraola G."/>
            <person name="Ferres I."/>
            <person name="Bierque E."/>
            <person name="Girault D."/>
            <person name="Soupe-Gilbert M.-E."/>
            <person name="Picardeau M."/>
            <person name="Goarant C."/>
        </authorList>
    </citation>
    <scope>NUCLEOTIDE SEQUENCE [LARGE SCALE GENOMIC DNA]</scope>
    <source>
        <strain evidence="8 10">FH1-B-B1</strain>
        <strain evidence="7 9">FH1-B-C1</strain>
    </source>
</reference>
<dbReference type="GO" id="GO:0043190">
    <property type="term" value="C:ATP-binding cassette (ABC) transporter complex"/>
    <property type="evidence" value="ECO:0007669"/>
    <property type="project" value="TreeGrafter"/>
</dbReference>
<keyword evidence="2" id="KW-1003">Cell membrane</keyword>
<evidence type="ECO:0000256" key="2">
    <source>
        <dbReference type="ARBA" id="ARBA00022475"/>
    </source>
</evidence>
<organism evidence="8 10">
    <name type="scientific">Leptospira perolatii</name>
    <dbReference type="NCBI Taxonomy" id="2023191"/>
    <lineage>
        <taxon>Bacteria</taxon>
        <taxon>Pseudomonadati</taxon>
        <taxon>Spirochaetota</taxon>
        <taxon>Spirochaetia</taxon>
        <taxon>Leptospirales</taxon>
        <taxon>Leptospiraceae</taxon>
        <taxon>Leptospira</taxon>
    </lineage>
</organism>
<dbReference type="RefSeq" id="WP_100712349.1">
    <property type="nucleotide sequence ID" value="NZ_NPDY01000001.1"/>
</dbReference>
<feature type="transmembrane region" description="Helical" evidence="6">
    <location>
        <begin position="78"/>
        <end position="105"/>
    </location>
</feature>
<dbReference type="GO" id="GO:0015920">
    <property type="term" value="P:lipopolysaccharide transport"/>
    <property type="evidence" value="ECO:0007669"/>
    <property type="project" value="TreeGrafter"/>
</dbReference>